<keyword evidence="6" id="KW-1185">Reference proteome</keyword>
<dbReference type="GO" id="GO:0005886">
    <property type="term" value="C:plasma membrane"/>
    <property type="evidence" value="ECO:0007669"/>
    <property type="project" value="TreeGrafter"/>
</dbReference>
<evidence type="ECO:0000313" key="6">
    <source>
        <dbReference type="Proteomes" id="UP000663870"/>
    </source>
</evidence>
<dbReference type="PANTHER" id="PTHR21439">
    <property type="entry name" value="OXIDORED-NITRO DOMAIN-CONTAINING PROTEIN"/>
    <property type="match status" value="1"/>
</dbReference>
<dbReference type="InterPro" id="IPR019332">
    <property type="entry name" value="OSCP1"/>
</dbReference>
<evidence type="ECO:0000313" key="5">
    <source>
        <dbReference type="Proteomes" id="UP000663854"/>
    </source>
</evidence>
<reference evidence="2" key="1">
    <citation type="submission" date="2021-02" db="EMBL/GenBank/DDBJ databases">
        <authorList>
            <person name="Nowell W R."/>
        </authorList>
    </citation>
    <scope>NUCLEOTIDE SEQUENCE</scope>
</reference>
<comment type="caution">
    <text evidence="2">The sequence shown here is derived from an EMBL/GenBank/DDBJ whole genome shotgun (WGS) entry which is preliminary data.</text>
</comment>
<gene>
    <name evidence="3" type="ORF">JXQ802_LOCUS20922</name>
    <name evidence="4" type="ORF">JXQ802_LOCUS21889</name>
    <name evidence="2" type="ORF">PYM288_LOCUS1334</name>
</gene>
<protein>
    <recommendedName>
        <fullName evidence="7">Protein OSCP1</fullName>
    </recommendedName>
</protein>
<dbReference type="AlphaFoldDB" id="A0A813NM18"/>
<feature type="compositionally biased region" description="Polar residues" evidence="1">
    <location>
        <begin position="232"/>
        <end position="241"/>
    </location>
</feature>
<dbReference type="Pfam" id="PF10188">
    <property type="entry name" value="Oscp1"/>
    <property type="match status" value="1"/>
</dbReference>
<evidence type="ECO:0000313" key="4">
    <source>
        <dbReference type="EMBL" id="CAF1153967.1"/>
    </source>
</evidence>
<dbReference type="PANTHER" id="PTHR21439:SF0">
    <property type="entry name" value="PROTEIN OSCP1"/>
    <property type="match status" value="1"/>
</dbReference>
<dbReference type="Proteomes" id="UP000663870">
    <property type="component" value="Unassembled WGS sequence"/>
</dbReference>
<evidence type="ECO:0000313" key="2">
    <source>
        <dbReference type="EMBL" id="CAF0737275.1"/>
    </source>
</evidence>
<dbReference type="GO" id="GO:0005737">
    <property type="term" value="C:cytoplasm"/>
    <property type="evidence" value="ECO:0007669"/>
    <property type="project" value="TreeGrafter"/>
</dbReference>
<feature type="compositionally biased region" description="Basic and acidic residues" evidence="1">
    <location>
        <begin position="270"/>
        <end position="280"/>
    </location>
</feature>
<evidence type="ECO:0000313" key="3">
    <source>
        <dbReference type="EMBL" id="CAF1135332.1"/>
    </source>
</evidence>
<accession>A0A813NM18</accession>
<proteinExistence type="predicted"/>
<dbReference type="EMBL" id="CAJNOL010000606">
    <property type="protein sequence ID" value="CAF1135332.1"/>
    <property type="molecule type" value="Genomic_DNA"/>
</dbReference>
<dbReference type="Proteomes" id="UP000663854">
    <property type="component" value="Unassembled WGS sequence"/>
</dbReference>
<sequence length="303" mass="34404">MTMSVKFQIMLCPCAADIIKVTYNHVNSMRKLVRSSTVLDLLDKAFIAFNKQYERLNDVEWLLIRDTILFFFQDVHIRVSIFLRENLQTQQGVFIVKTNGIVPNGFQTPGEIRTYKRGRLNNTHTFNAGEHHEPPDDKRTFHLGLNIYSKSKSSNESLLSDSAVRRPSVMVNAASDIEMINPDPKMIAQLNLLSDLIGNSSGGDSSRSGLLKLSLFDDDEDEDTGPPIQKRPQASSTSNQRPKNEDITIDVSKRNQNPRLSHVLQDFDFDERSTRRGKKDDDDDDDLCAMMDRLPGSTGNKRR</sequence>
<dbReference type="EMBL" id="CAJNOH010000007">
    <property type="protein sequence ID" value="CAF0737275.1"/>
    <property type="molecule type" value="Genomic_DNA"/>
</dbReference>
<evidence type="ECO:0008006" key="7">
    <source>
        <dbReference type="Google" id="ProtNLM"/>
    </source>
</evidence>
<evidence type="ECO:0000256" key="1">
    <source>
        <dbReference type="SAM" id="MobiDB-lite"/>
    </source>
</evidence>
<dbReference type="EMBL" id="CAJNOL010000653">
    <property type="protein sequence ID" value="CAF1153967.1"/>
    <property type="molecule type" value="Genomic_DNA"/>
</dbReference>
<organism evidence="2 5">
    <name type="scientific">Rotaria sordida</name>
    <dbReference type="NCBI Taxonomy" id="392033"/>
    <lineage>
        <taxon>Eukaryota</taxon>
        <taxon>Metazoa</taxon>
        <taxon>Spiralia</taxon>
        <taxon>Gnathifera</taxon>
        <taxon>Rotifera</taxon>
        <taxon>Eurotatoria</taxon>
        <taxon>Bdelloidea</taxon>
        <taxon>Philodinida</taxon>
        <taxon>Philodinidae</taxon>
        <taxon>Rotaria</taxon>
    </lineage>
</organism>
<feature type="region of interest" description="Disordered" evidence="1">
    <location>
        <begin position="217"/>
        <end position="303"/>
    </location>
</feature>
<name>A0A813NM18_9BILA</name>